<accession>A0AA39PUY2</accession>
<dbReference type="Pfam" id="PF11204">
    <property type="entry name" value="DUF2985"/>
    <property type="match status" value="1"/>
</dbReference>
<evidence type="ECO:0000313" key="3">
    <source>
        <dbReference type="EMBL" id="KAK0490891.1"/>
    </source>
</evidence>
<feature type="region of interest" description="Disordered" evidence="1">
    <location>
        <begin position="107"/>
        <end position="138"/>
    </location>
</feature>
<evidence type="ECO:0000256" key="1">
    <source>
        <dbReference type="SAM" id="MobiDB-lite"/>
    </source>
</evidence>
<dbReference type="PANTHER" id="PTHR35872">
    <property type="entry name" value="INTEGRAL MEMBRANE PROTEIN (AFU_ORTHOLOGUE AFUA_5G07110)"/>
    <property type="match status" value="1"/>
</dbReference>
<feature type="region of interest" description="Disordered" evidence="1">
    <location>
        <begin position="152"/>
        <end position="172"/>
    </location>
</feature>
<evidence type="ECO:0000256" key="2">
    <source>
        <dbReference type="SAM" id="Phobius"/>
    </source>
</evidence>
<keyword evidence="2" id="KW-0472">Membrane</keyword>
<reference evidence="3" key="1">
    <citation type="submission" date="2023-06" db="EMBL/GenBank/DDBJ databases">
        <authorList>
            <consortium name="Lawrence Berkeley National Laboratory"/>
            <person name="Ahrendt S."/>
            <person name="Sahu N."/>
            <person name="Indic B."/>
            <person name="Wong-Bajracharya J."/>
            <person name="Merenyi Z."/>
            <person name="Ke H.-M."/>
            <person name="Monk M."/>
            <person name="Kocsube S."/>
            <person name="Drula E."/>
            <person name="Lipzen A."/>
            <person name="Balint B."/>
            <person name="Henrissat B."/>
            <person name="Andreopoulos B."/>
            <person name="Martin F.M."/>
            <person name="Harder C.B."/>
            <person name="Rigling D."/>
            <person name="Ford K.L."/>
            <person name="Foster G.D."/>
            <person name="Pangilinan J."/>
            <person name="Papanicolaou A."/>
            <person name="Barry K."/>
            <person name="LaButti K."/>
            <person name="Viragh M."/>
            <person name="Koriabine M."/>
            <person name="Yan M."/>
            <person name="Riley R."/>
            <person name="Champramary S."/>
            <person name="Plett K.L."/>
            <person name="Tsai I.J."/>
            <person name="Slot J."/>
            <person name="Sipos G."/>
            <person name="Plett J."/>
            <person name="Nagy L.G."/>
            <person name="Grigoriev I.V."/>
        </authorList>
    </citation>
    <scope>NUCLEOTIDE SEQUENCE</scope>
    <source>
        <strain evidence="3">ICMP 16352</strain>
    </source>
</reference>
<name>A0AA39PUY2_9AGAR</name>
<feature type="compositionally biased region" description="Low complexity" evidence="1">
    <location>
        <begin position="35"/>
        <end position="44"/>
    </location>
</feature>
<sequence>MPSVRVRRSQYASLTDRPAPDEQRTLTNIFRRPTSEPSSDTPEPATSPPGSPVITPPSDHGSPLLTNSPAAPLPAITINQPIATLRRGRPRAGSRVQDHLLSRLSSIPLRSQGSGSPLRSQASISSLGGSNRTTSPTGFSAIDGVLTIEGPNTDIQVHSDDGEPGLVGSALSLPRSDEANASYQSYHPLDDHHHDDIVEHLDVIDPQVATVSNLTNAANSILIPPLSWYSRKPVVVLDPPLGEDEPDREKGQRKFDDELDRHVDDVLRRPSKIRRSLKGVWSFLKTPMGIVTGIYGFCVVFWGAAIVLFLAKIINLHNEDRQGFWVEVSSQVTNGLFTITGIGLIPSRVLDTYRVYFIWHYKRRSRKLRREAGLPPLFDEDDLPDPAYDPNYVHVLTEKEQDDLHRQQLKFKHHQTWYRPHGTATHRAFPINTALLICLFNDGNSFFQIILCGCMWGLNRFERPAWTTGTLIPASFLCGILSAVFIARGSAKTKRKSVVEERLRAALAMQNHDDDHLPTEPTQGRQADSAHSHSHSHSMEPEKDPESPWSPSGPPEVIVEEEMTISAAAAAAVKRKNSLQAS</sequence>
<feature type="transmembrane region" description="Helical" evidence="2">
    <location>
        <begin position="464"/>
        <end position="487"/>
    </location>
</feature>
<dbReference type="PANTHER" id="PTHR35872:SF2">
    <property type="entry name" value="INTEGRAL MEMBRANE PROTEIN (AFU_ORTHOLOGUE AFUA_5G07110)"/>
    <property type="match status" value="1"/>
</dbReference>
<evidence type="ECO:0008006" key="5">
    <source>
        <dbReference type="Google" id="ProtNLM"/>
    </source>
</evidence>
<organism evidence="3 4">
    <name type="scientific">Armillaria novae-zelandiae</name>
    <dbReference type="NCBI Taxonomy" id="153914"/>
    <lineage>
        <taxon>Eukaryota</taxon>
        <taxon>Fungi</taxon>
        <taxon>Dikarya</taxon>
        <taxon>Basidiomycota</taxon>
        <taxon>Agaricomycotina</taxon>
        <taxon>Agaricomycetes</taxon>
        <taxon>Agaricomycetidae</taxon>
        <taxon>Agaricales</taxon>
        <taxon>Marasmiineae</taxon>
        <taxon>Physalacriaceae</taxon>
        <taxon>Armillaria</taxon>
    </lineage>
</organism>
<comment type="caution">
    <text evidence="3">The sequence shown here is derived from an EMBL/GenBank/DDBJ whole genome shotgun (WGS) entry which is preliminary data.</text>
</comment>
<gene>
    <name evidence="3" type="ORF">IW261DRAFT_1434562</name>
</gene>
<dbReference type="EMBL" id="JAUEPR010000001">
    <property type="protein sequence ID" value="KAK0490891.1"/>
    <property type="molecule type" value="Genomic_DNA"/>
</dbReference>
<keyword evidence="2" id="KW-0812">Transmembrane</keyword>
<dbReference type="InterPro" id="IPR021369">
    <property type="entry name" value="DUF2985"/>
</dbReference>
<protein>
    <recommendedName>
        <fullName evidence="5">Integral membrane protein</fullName>
    </recommendedName>
</protein>
<evidence type="ECO:0000313" key="4">
    <source>
        <dbReference type="Proteomes" id="UP001175227"/>
    </source>
</evidence>
<keyword evidence="4" id="KW-1185">Reference proteome</keyword>
<feature type="compositionally biased region" description="Polar residues" evidence="1">
    <location>
        <begin position="112"/>
        <end position="138"/>
    </location>
</feature>
<feature type="region of interest" description="Disordered" evidence="1">
    <location>
        <begin position="1"/>
        <end position="72"/>
    </location>
</feature>
<feature type="compositionally biased region" description="Pro residues" evidence="1">
    <location>
        <begin position="45"/>
        <end position="55"/>
    </location>
</feature>
<feature type="compositionally biased region" description="Basic and acidic residues" evidence="1">
    <location>
        <begin position="537"/>
        <end position="546"/>
    </location>
</feature>
<feature type="transmembrane region" description="Helical" evidence="2">
    <location>
        <begin position="294"/>
        <end position="315"/>
    </location>
</feature>
<feature type="transmembrane region" description="Helical" evidence="2">
    <location>
        <begin position="434"/>
        <end position="458"/>
    </location>
</feature>
<dbReference type="Proteomes" id="UP001175227">
    <property type="component" value="Unassembled WGS sequence"/>
</dbReference>
<proteinExistence type="predicted"/>
<keyword evidence="2" id="KW-1133">Transmembrane helix</keyword>
<feature type="region of interest" description="Disordered" evidence="1">
    <location>
        <begin position="510"/>
        <end position="560"/>
    </location>
</feature>
<dbReference type="AlphaFoldDB" id="A0AA39PUY2"/>